<dbReference type="EMBL" id="ANOH01000121">
    <property type="protein sequence ID" value="EMI56819.1"/>
    <property type="molecule type" value="Genomic_DNA"/>
</dbReference>
<organism evidence="1 2">
    <name type="scientific">Rhodopirellula sallentina SM41</name>
    <dbReference type="NCBI Taxonomy" id="1263870"/>
    <lineage>
        <taxon>Bacteria</taxon>
        <taxon>Pseudomonadati</taxon>
        <taxon>Planctomycetota</taxon>
        <taxon>Planctomycetia</taxon>
        <taxon>Pirellulales</taxon>
        <taxon>Pirellulaceae</taxon>
        <taxon>Rhodopirellula</taxon>
    </lineage>
</organism>
<accession>M5U6D4</accession>
<reference evidence="1 2" key="1">
    <citation type="journal article" date="2013" name="Mar. Genomics">
        <title>Expression of sulfatases in Rhodopirellula baltica and the diversity of sulfatases in the genus Rhodopirellula.</title>
        <authorList>
            <person name="Wegner C.E."/>
            <person name="Richter-Heitmann T."/>
            <person name="Klindworth A."/>
            <person name="Klockow C."/>
            <person name="Richter M."/>
            <person name="Achstetter T."/>
            <person name="Glockner F.O."/>
            <person name="Harder J."/>
        </authorList>
    </citation>
    <scope>NUCLEOTIDE SEQUENCE [LARGE SCALE GENOMIC DNA]</scope>
    <source>
        <strain evidence="1 2">SM41</strain>
    </source>
</reference>
<name>M5U6D4_9BACT</name>
<evidence type="ECO:0000313" key="1">
    <source>
        <dbReference type="EMBL" id="EMI56819.1"/>
    </source>
</evidence>
<dbReference type="Proteomes" id="UP000011885">
    <property type="component" value="Unassembled WGS sequence"/>
</dbReference>
<proteinExistence type="predicted"/>
<gene>
    <name evidence="1" type="ORF">RSSM_01762</name>
</gene>
<dbReference type="PATRIC" id="fig|1263870.3.peg.1885"/>
<sequence>MVAFLGSCLVSVLTVAGRLSDEGVDIGRRTLRHAPSPSLVITPKANKLMELSDLSDIDLFPEGSGLHFIRSSDLNAMTKREPRLEQAGNVRAMVTVTKVIPKAFDVGENLQPPLPELPESQDQYDEAEQIEGVTLRWVK</sequence>
<protein>
    <submittedName>
        <fullName evidence="1">Uncharacterized protein</fullName>
    </submittedName>
</protein>
<comment type="caution">
    <text evidence="1">The sequence shown here is derived from an EMBL/GenBank/DDBJ whole genome shotgun (WGS) entry which is preliminary data.</text>
</comment>
<keyword evidence="2" id="KW-1185">Reference proteome</keyword>
<evidence type="ECO:0000313" key="2">
    <source>
        <dbReference type="Proteomes" id="UP000011885"/>
    </source>
</evidence>
<dbReference type="AlphaFoldDB" id="M5U6D4"/>